<accession>A0A316VKU2</accession>
<proteinExistence type="predicted"/>
<dbReference type="RefSeq" id="XP_025356983.1">
    <property type="nucleotide sequence ID" value="XM_025497506.1"/>
</dbReference>
<dbReference type="GeneID" id="37019287"/>
<protein>
    <submittedName>
        <fullName evidence="3">Uncharacterized protein</fullName>
    </submittedName>
</protein>
<dbReference type="InParanoid" id="A0A316VKU2"/>
<dbReference type="Proteomes" id="UP000245771">
    <property type="component" value="Unassembled WGS sequence"/>
</dbReference>
<evidence type="ECO:0000256" key="1">
    <source>
        <dbReference type="SAM" id="MobiDB-lite"/>
    </source>
</evidence>
<keyword evidence="2" id="KW-0732">Signal</keyword>
<gene>
    <name evidence="3" type="ORF">FA14DRAFT_152108</name>
</gene>
<feature type="chain" id="PRO_5016400021" evidence="2">
    <location>
        <begin position="26"/>
        <end position="219"/>
    </location>
</feature>
<evidence type="ECO:0000313" key="3">
    <source>
        <dbReference type="EMBL" id="PWN36681.1"/>
    </source>
</evidence>
<dbReference type="AlphaFoldDB" id="A0A316VKU2"/>
<reference evidence="3 4" key="1">
    <citation type="journal article" date="2018" name="Mol. Biol. Evol.">
        <title>Broad Genomic Sampling Reveals a Smut Pathogenic Ancestry of the Fungal Clade Ustilaginomycotina.</title>
        <authorList>
            <person name="Kijpornyongpan T."/>
            <person name="Mondo S.J."/>
            <person name="Barry K."/>
            <person name="Sandor L."/>
            <person name="Lee J."/>
            <person name="Lipzen A."/>
            <person name="Pangilinan J."/>
            <person name="LaButti K."/>
            <person name="Hainaut M."/>
            <person name="Henrissat B."/>
            <person name="Grigoriev I.V."/>
            <person name="Spatafora J.W."/>
            <person name="Aime M.C."/>
        </authorList>
    </citation>
    <scope>NUCLEOTIDE SEQUENCE [LARGE SCALE GENOMIC DNA]</scope>
    <source>
        <strain evidence="3 4">MCA 3882</strain>
    </source>
</reference>
<dbReference type="EMBL" id="KZ819602">
    <property type="protein sequence ID" value="PWN36681.1"/>
    <property type="molecule type" value="Genomic_DNA"/>
</dbReference>
<feature type="region of interest" description="Disordered" evidence="1">
    <location>
        <begin position="198"/>
        <end position="219"/>
    </location>
</feature>
<sequence>MRFDLSAVIALLISNLWFFARICRSQTSPNRNRRVSPDPKDVDWSTLPDLFPIDDELPGSSPAHSSKATIPEMSHDRSPAPSTVFVSDRKKLKAERERRNSQRRKIESPDAYQAMLKRKREQMKLYKSRMTPKQLQIHRAKHVKNQRAHEAKMLAATGFRSIYHADLEKLRQNEAQGTITPEDEKKLAIIRKKNVIRNEKYFPRKRARPNKKKDGEQSG</sequence>
<evidence type="ECO:0000313" key="4">
    <source>
        <dbReference type="Proteomes" id="UP000245771"/>
    </source>
</evidence>
<feature type="signal peptide" evidence="2">
    <location>
        <begin position="1"/>
        <end position="25"/>
    </location>
</feature>
<evidence type="ECO:0000256" key="2">
    <source>
        <dbReference type="SAM" id="SignalP"/>
    </source>
</evidence>
<name>A0A316VKU2_9BASI</name>
<organism evidence="3 4">
    <name type="scientific">Meira miltonrushii</name>
    <dbReference type="NCBI Taxonomy" id="1280837"/>
    <lineage>
        <taxon>Eukaryota</taxon>
        <taxon>Fungi</taxon>
        <taxon>Dikarya</taxon>
        <taxon>Basidiomycota</taxon>
        <taxon>Ustilaginomycotina</taxon>
        <taxon>Exobasidiomycetes</taxon>
        <taxon>Exobasidiales</taxon>
        <taxon>Brachybasidiaceae</taxon>
        <taxon>Meira</taxon>
    </lineage>
</organism>
<feature type="region of interest" description="Disordered" evidence="1">
    <location>
        <begin position="55"/>
        <end position="106"/>
    </location>
</feature>
<keyword evidence="4" id="KW-1185">Reference proteome</keyword>
<feature type="compositionally biased region" description="Basic and acidic residues" evidence="1">
    <location>
        <begin position="94"/>
        <end position="106"/>
    </location>
</feature>